<protein>
    <submittedName>
        <fullName evidence="2">Uncharacterized protein</fullName>
    </submittedName>
</protein>
<accession>A0AAV4SXR7</accession>
<comment type="caution">
    <text evidence="2">The sequence shown here is derived from an EMBL/GenBank/DDBJ whole genome shotgun (WGS) entry which is preliminary data.</text>
</comment>
<dbReference type="AlphaFoldDB" id="A0AAV4SXR7"/>
<evidence type="ECO:0000313" key="2">
    <source>
        <dbReference type="EMBL" id="GIY38719.1"/>
    </source>
</evidence>
<dbReference type="Proteomes" id="UP001054837">
    <property type="component" value="Unassembled WGS sequence"/>
</dbReference>
<proteinExistence type="predicted"/>
<evidence type="ECO:0000313" key="3">
    <source>
        <dbReference type="Proteomes" id="UP001054837"/>
    </source>
</evidence>
<feature type="compositionally biased region" description="Basic residues" evidence="1">
    <location>
        <begin position="1"/>
        <end position="18"/>
    </location>
</feature>
<reference evidence="2 3" key="1">
    <citation type="submission" date="2021-06" db="EMBL/GenBank/DDBJ databases">
        <title>Caerostris darwini draft genome.</title>
        <authorList>
            <person name="Kono N."/>
            <person name="Arakawa K."/>
        </authorList>
    </citation>
    <scope>NUCLEOTIDE SEQUENCE [LARGE SCALE GENOMIC DNA]</scope>
</reference>
<gene>
    <name evidence="2" type="ORF">CDAR_574961</name>
</gene>
<keyword evidence="3" id="KW-1185">Reference proteome</keyword>
<dbReference type="EMBL" id="BPLQ01008660">
    <property type="protein sequence ID" value="GIY38719.1"/>
    <property type="molecule type" value="Genomic_DNA"/>
</dbReference>
<organism evidence="2 3">
    <name type="scientific">Caerostris darwini</name>
    <dbReference type="NCBI Taxonomy" id="1538125"/>
    <lineage>
        <taxon>Eukaryota</taxon>
        <taxon>Metazoa</taxon>
        <taxon>Ecdysozoa</taxon>
        <taxon>Arthropoda</taxon>
        <taxon>Chelicerata</taxon>
        <taxon>Arachnida</taxon>
        <taxon>Araneae</taxon>
        <taxon>Araneomorphae</taxon>
        <taxon>Entelegynae</taxon>
        <taxon>Araneoidea</taxon>
        <taxon>Araneidae</taxon>
        <taxon>Caerostris</taxon>
    </lineage>
</organism>
<name>A0AAV4SXR7_9ARAC</name>
<sequence length="122" mass="13735">MTNERRRRGLKKKEKKKKSFEQQIDPSVFQNGTAHDPRDVSTGARDVACDALESKIFLPSPSLSLNKSHFELIIHQRSSQTLTKVTKQKVEEDSTTSGGDGRCKISPLYSTKMTDGRRGRRG</sequence>
<feature type="region of interest" description="Disordered" evidence="1">
    <location>
        <begin position="84"/>
        <end position="122"/>
    </location>
</feature>
<feature type="region of interest" description="Disordered" evidence="1">
    <location>
        <begin position="1"/>
        <end position="42"/>
    </location>
</feature>
<feature type="compositionally biased region" description="Polar residues" evidence="1">
    <location>
        <begin position="21"/>
        <end position="33"/>
    </location>
</feature>
<evidence type="ECO:0000256" key="1">
    <source>
        <dbReference type="SAM" id="MobiDB-lite"/>
    </source>
</evidence>